<dbReference type="EMBL" id="JBHSMA010000004">
    <property type="protein sequence ID" value="MFC5410675.1"/>
    <property type="molecule type" value="Genomic_DNA"/>
</dbReference>
<sequence>MWWFKRHPDYFRQESVRLKQDANYQEHYQVLDNLFLSTGEVLVRGEHILRYAVLIAYSESTPYSLPSVFLLQRPLSAERLKTLAAGTFAALADQLADEVQFFYRRHQMPTGELCVLEADYLDNVAKFYPIDQVLHRVRDWLAGLTTGVFPPDSSEVELYTHFRQKLTSVEILYPPEYLDASVEQGDFYAVRVTYIPKGTLYLTEKTIYRGLFIRNQNKAGLFVTRSINEWHSFLPEVIQTEADLETKRPVIDQEIESGRLLRGHWFHLDHEPTPFADIGEFVELLGNGDRQYGYQRLFNVIGEQIKRLPDYIDIAVRYANRRGELEWQLFRLTKNTQTAHTLIGEFTPELLGQMLEGSYDQLAAIRSELLSDTSFHLRNQGRADRTALQAHHLVLLGCGSLGSEVADAIGKAGVGTVTLVDKEILHAHNVVRHLGGLEELGQAKVQLTGMHLLLHNPFISIFRYGLNVLVTPINEYMEMGAVGLSTIADDNVEGYLNEQAVISRHTIFYARALRGGKAARIFRVIPGQDACFHCLSLYAAAGDPRFVVLVEDPSLPTIVNECNNPVRPASAADLKLISALTSRLLLDHLQDRLPKDENHWLWSTEPDVPTLGAQPFTLQRGWLPPNPACPYCNEQHPFNLSLPNPILTTMRDEIAQDRRIETGGVLVGYKDEAGTVQIKAASGPGPKAIKQPRFFEKDIQFCQQFLDDQYERNRWVYLGEWHYHPTGDNKPSSTDLKSLSSIAQQKEYMTSEPVMIILDSQGQASCSIHPAGRMFYFVESQITPA</sequence>
<dbReference type="Pfam" id="PF00899">
    <property type="entry name" value="ThiF"/>
    <property type="match status" value="1"/>
</dbReference>
<dbReference type="GO" id="GO:0016779">
    <property type="term" value="F:nucleotidyltransferase activity"/>
    <property type="evidence" value="ECO:0007669"/>
    <property type="project" value="UniProtKB-KW"/>
</dbReference>
<keyword evidence="8" id="KW-0808">Transferase</keyword>
<dbReference type="InterPro" id="IPR035985">
    <property type="entry name" value="Ubiquitin-activating_enz"/>
</dbReference>
<evidence type="ECO:0000256" key="3">
    <source>
        <dbReference type="ARBA" id="ARBA00022801"/>
    </source>
</evidence>
<keyword evidence="2" id="KW-0479">Metal-binding</keyword>
<dbReference type="SUPFAM" id="SSF69572">
    <property type="entry name" value="Activating enzymes of the ubiquitin-like proteins"/>
    <property type="match status" value="1"/>
</dbReference>
<reference evidence="9" key="1">
    <citation type="journal article" date="2019" name="Int. J. Syst. Evol. Microbiol.">
        <title>The Global Catalogue of Microorganisms (GCM) 10K type strain sequencing project: providing services to taxonomists for standard genome sequencing and annotation.</title>
        <authorList>
            <consortium name="The Broad Institute Genomics Platform"/>
            <consortium name="The Broad Institute Genome Sequencing Center for Infectious Disease"/>
            <person name="Wu L."/>
            <person name="Ma J."/>
        </authorList>
    </citation>
    <scope>NUCLEOTIDE SEQUENCE [LARGE SCALE GENOMIC DNA]</scope>
    <source>
        <strain evidence="9">CCUG 55250</strain>
    </source>
</reference>
<gene>
    <name evidence="8" type="ORF">ACFPMF_15235</name>
</gene>
<evidence type="ECO:0000313" key="9">
    <source>
        <dbReference type="Proteomes" id="UP001596106"/>
    </source>
</evidence>
<dbReference type="InterPro" id="IPR028090">
    <property type="entry name" value="JAB_dom_prok"/>
</dbReference>
<protein>
    <submittedName>
        <fullName evidence="8">ThiF family adenylyltransferase</fullName>
    </submittedName>
</protein>
<organism evidence="8 9">
    <name type="scientific">Larkinella bovis</name>
    <dbReference type="NCBI Taxonomy" id="683041"/>
    <lineage>
        <taxon>Bacteria</taxon>
        <taxon>Pseudomonadati</taxon>
        <taxon>Bacteroidota</taxon>
        <taxon>Cytophagia</taxon>
        <taxon>Cytophagales</taxon>
        <taxon>Spirosomataceae</taxon>
        <taxon>Larkinella</taxon>
    </lineage>
</organism>
<dbReference type="Gene3D" id="3.40.50.720">
    <property type="entry name" value="NAD(P)-binding Rossmann-like Domain"/>
    <property type="match status" value="1"/>
</dbReference>
<dbReference type="Proteomes" id="UP001596106">
    <property type="component" value="Unassembled WGS sequence"/>
</dbReference>
<dbReference type="RefSeq" id="WP_379846547.1">
    <property type="nucleotide sequence ID" value="NZ_JBHSMA010000004.1"/>
</dbReference>
<keyword evidence="5" id="KW-0482">Metalloprotease</keyword>
<name>A0ABW0IDP3_9BACT</name>
<evidence type="ECO:0000259" key="6">
    <source>
        <dbReference type="Pfam" id="PF00899"/>
    </source>
</evidence>
<keyword evidence="4" id="KW-0862">Zinc</keyword>
<keyword evidence="8" id="KW-0548">Nucleotidyltransferase</keyword>
<evidence type="ECO:0000259" key="7">
    <source>
        <dbReference type="Pfam" id="PF14464"/>
    </source>
</evidence>
<keyword evidence="9" id="KW-1185">Reference proteome</keyword>
<evidence type="ECO:0000256" key="4">
    <source>
        <dbReference type="ARBA" id="ARBA00022833"/>
    </source>
</evidence>
<keyword evidence="3" id="KW-0378">Hydrolase</keyword>
<dbReference type="SUPFAM" id="SSF102712">
    <property type="entry name" value="JAB1/MPN domain"/>
    <property type="match status" value="1"/>
</dbReference>
<evidence type="ECO:0000256" key="2">
    <source>
        <dbReference type="ARBA" id="ARBA00022723"/>
    </source>
</evidence>
<feature type="domain" description="JAB" evidence="7">
    <location>
        <begin position="644"/>
        <end position="759"/>
    </location>
</feature>
<evidence type="ECO:0000256" key="5">
    <source>
        <dbReference type="ARBA" id="ARBA00023049"/>
    </source>
</evidence>
<feature type="domain" description="THIF-type NAD/FAD binding fold" evidence="6">
    <location>
        <begin position="378"/>
        <end position="537"/>
    </location>
</feature>
<comment type="caution">
    <text evidence="8">The sequence shown here is derived from an EMBL/GenBank/DDBJ whole genome shotgun (WGS) entry which is preliminary data.</text>
</comment>
<keyword evidence="1" id="KW-0645">Protease</keyword>
<dbReference type="Gene3D" id="3.40.140.10">
    <property type="entry name" value="Cytidine Deaminase, domain 2"/>
    <property type="match status" value="1"/>
</dbReference>
<dbReference type="InterPro" id="IPR000594">
    <property type="entry name" value="ThiF_NAD_FAD-bd"/>
</dbReference>
<evidence type="ECO:0000313" key="8">
    <source>
        <dbReference type="EMBL" id="MFC5410675.1"/>
    </source>
</evidence>
<accession>A0ABW0IDP3</accession>
<proteinExistence type="predicted"/>
<dbReference type="Pfam" id="PF14464">
    <property type="entry name" value="Prok-JAB"/>
    <property type="match status" value="1"/>
</dbReference>
<evidence type="ECO:0000256" key="1">
    <source>
        <dbReference type="ARBA" id="ARBA00022670"/>
    </source>
</evidence>